<organism evidence="1 2">
    <name type="scientific">Eumeta variegata</name>
    <name type="common">Bagworm moth</name>
    <name type="synonym">Eumeta japonica</name>
    <dbReference type="NCBI Taxonomy" id="151549"/>
    <lineage>
        <taxon>Eukaryota</taxon>
        <taxon>Metazoa</taxon>
        <taxon>Ecdysozoa</taxon>
        <taxon>Arthropoda</taxon>
        <taxon>Hexapoda</taxon>
        <taxon>Insecta</taxon>
        <taxon>Pterygota</taxon>
        <taxon>Neoptera</taxon>
        <taxon>Endopterygota</taxon>
        <taxon>Lepidoptera</taxon>
        <taxon>Glossata</taxon>
        <taxon>Ditrysia</taxon>
        <taxon>Tineoidea</taxon>
        <taxon>Psychidae</taxon>
        <taxon>Oiketicinae</taxon>
        <taxon>Eumeta</taxon>
    </lineage>
</organism>
<sequence length="155" mass="17829">MIFRVPYPKDVKRTLLLTLRYPSIRLSVCLSARELYLRNRDSTRHALTEYEPKVAASAVAFRLFSESSGGLIPSHPFYQPDSIRYLISFQEAGNALVSPLHLVMKLHIVTLWFNKFKRGRDHLFDDLREGRPTTAAAETNIDGVRRLLDTDKKLL</sequence>
<keyword evidence="2" id="KW-1185">Reference proteome</keyword>
<name>A0A4C1XGV9_EUMVA</name>
<accession>A0A4C1XGV9</accession>
<reference evidence="1 2" key="1">
    <citation type="journal article" date="2019" name="Commun. Biol.">
        <title>The bagworm genome reveals a unique fibroin gene that provides high tensile strength.</title>
        <authorList>
            <person name="Kono N."/>
            <person name="Nakamura H."/>
            <person name="Ohtoshi R."/>
            <person name="Tomita M."/>
            <person name="Numata K."/>
            <person name="Arakawa K."/>
        </authorList>
    </citation>
    <scope>NUCLEOTIDE SEQUENCE [LARGE SCALE GENOMIC DNA]</scope>
</reference>
<dbReference type="EMBL" id="BGZK01000838">
    <property type="protein sequence ID" value="GBP62330.1"/>
    <property type="molecule type" value="Genomic_DNA"/>
</dbReference>
<dbReference type="Proteomes" id="UP000299102">
    <property type="component" value="Unassembled WGS sequence"/>
</dbReference>
<dbReference type="OrthoDB" id="10017160at2759"/>
<evidence type="ECO:0000313" key="2">
    <source>
        <dbReference type="Proteomes" id="UP000299102"/>
    </source>
</evidence>
<dbReference type="AlphaFoldDB" id="A0A4C1XGV9"/>
<evidence type="ECO:0000313" key="1">
    <source>
        <dbReference type="EMBL" id="GBP62330.1"/>
    </source>
</evidence>
<protein>
    <submittedName>
        <fullName evidence="1">Uncharacterized protein</fullName>
    </submittedName>
</protein>
<comment type="caution">
    <text evidence="1">The sequence shown here is derived from an EMBL/GenBank/DDBJ whole genome shotgun (WGS) entry which is preliminary data.</text>
</comment>
<gene>
    <name evidence="1" type="ORF">EVAR_48503_1</name>
</gene>
<proteinExistence type="predicted"/>